<dbReference type="Proteomes" id="UP000553776">
    <property type="component" value="Unassembled WGS sequence"/>
</dbReference>
<evidence type="ECO:0000256" key="1">
    <source>
        <dbReference type="ARBA" id="ARBA00009235"/>
    </source>
</evidence>
<dbReference type="EMBL" id="JACJVR010000009">
    <property type="protein sequence ID" value="MBB6690402.1"/>
    <property type="molecule type" value="Genomic_DNA"/>
</dbReference>
<accession>A0A841TU16</accession>
<dbReference type="CDD" id="cd05005">
    <property type="entry name" value="SIS_PHI"/>
    <property type="match status" value="1"/>
</dbReference>
<evidence type="ECO:0000313" key="3">
    <source>
        <dbReference type="EMBL" id="MBB6690402.1"/>
    </source>
</evidence>
<keyword evidence="4" id="KW-1185">Reference proteome</keyword>
<organism evidence="3 4">
    <name type="scientific">Cohnella xylanilytica</name>
    <dbReference type="NCBI Taxonomy" id="557555"/>
    <lineage>
        <taxon>Bacteria</taxon>
        <taxon>Bacillati</taxon>
        <taxon>Bacillota</taxon>
        <taxon>Bacilli</taxon>
        <taxon>Bacillales</taxon>
        <taxon>Paenibacillaceae</taxon>
        <taxon>Cohnella</taxon>
    </lineage>
</organism>
<proteinExistence type="inferred from homology"/>
<feature type="domain" description="SIS" evidence="2">
    <location>
        <begin position="29"/>
        <end position="172"/>
    </location>
</feature>
<dbReference type="GO" id="GO:1901135">
    <property type="term" value="P:carbohydrate derivative metabolic process"/>
    <property type="evidence" value="ECO:0007669"/>
    <property type="project" value="InterPro"/>
</dbReference>
<comment type="similarity">
    <text evidence="1">Belongs to the SIS family. PHI subfamily.</text>
</comment>
<protein>
    <submittedName>
        <fullName evidence="3">6-phospho-3-hexuloisomerase</fullName>
    </submittedName>
</protein>
<dbReference type="Pfam" id="PF01380">
    <property type="entry name" value="SIS"/>
    <property type="match status" value="1"/>
</dbReference>
<keyword evidence="3" id="KW-0413">Isomerase</keyword>
<dbReference type="SUPFAM" id="SSF53697">
    <property type="entry name" value="SIS domain"/>
    <property type="match status" value="1"/>
</dbReference>
<dbReference type="PANTHER" id="PTHR43443:SF1">
    <property type="entry name" value="3-HEXULOSE-6-PHOSPHATE ISOMERASE"/>
    <property type="match status" value="1"/>
</dbReference>
<evidence type="ECO:0000313" key="4">
    <source>
        <dbReference type="Proteomes" id="UP000553776"/>
    </source>
</evidence>
<dbReference type="NCBIfam" id="TIGR03127">
    <property type="entry name" value="RuMP_HxlB"/>
    <property type="match status" value="1"/>
</dbReference>
<gene>
    <name evidence="3" type="primary">hxlB</name>
    <name evidence="3" type="ORF">H7B90_03210</name>
</gene>
<dbReference type="GO" id="GO:0016853">
    <property type="term" value="F:isomerase activity"/>
    <property type="evidence" value="ECO:0007669"/>
    <property type="project" value="UniProtKB-KW"/>
</dbReference>
<dbReference type="InterPro" id="IPR017552">
    <property type="entry name" value="PHI/rmpB"/>
</dbReference>
<sequence length="185" mass="19901">MRTAQYLARIQSELSRVADSISDAEAEALITRILQSRRIYVAGAGRSGLMVRSFAMRLMHLGLEAYVVGETVTPGLSRGDLLLIGSGSGETRSLIPMAQKALSLGASVAAVTLSAESTIGRMADVSVVLPGSPKERSHSGQDTIQPMGSLFEQSLFLFFDAVVLRLMELRSLDSQAMFSRHANLE</sequence>
<dbReference type="RefSeq" id="WP_185134434.1">
    <property type="nucleotide sequence ID" value="NZ_BORM01000071.1"/>
</dbReference>
<evidence type="ECO:0000259" key="2">
    <source>
        <dbReference type="PROSITE" id="PS51464"/>
    </source>
</evidence>
<reference evidence="3 4" key="1">
    <citation type="submission" date="2020-08" db="EMBL/GenBank/DDBJ databases">
        <title>Cohnella phylogeny.</title>
        <authorList>
            <person name="Dunlap C."/>
        </authorList>
    </citation>
    <scope>NUCLEOTIDE SEQUENCE [LARGE SCALE GENOMIC DNA]</scope>
    <source>
        <strain evidence="3 4">DSM 25239</strain>
    </source>
</reference>
<dbReference type="PANTHER" id="PTHR43443">
    <property type="entry name" value="3-HEXULOSE-6-PHOSPHATE ISOMERASE"/>
    <property type="match status" value="1"/>
</dbReference>
<name>A0A841TU16_9BACL</name>
<dbReference type="InterPro" id="IPR046348">
    <property type="entry name" value="SIS_dom_sf"/>
</dbReference>
<dbReference type="PROSITE" id="PS51464">
    <property type="entry name" value="SIS"/>
    <property type="match status" value="1"/>
</dbReference>
<dbReference type="Gene3D" id="3.40.50.10490">
    <property type="entry name" value="Glucose-6-phosphate isomerase like protein, domain 1"/>
    <property type="match status" value="1"/>
</dbReference>
<dbReference type="AlphaFoldDB" id="A0A841TU16"/>
<dbReference type="InterPro" id="IPR001347">
    <property type="entry name" value="SIS_dom"/>
</dbReference>
<dbReference type="GO" id="GO:0097367">
    <property type="term" value="F:carbohydrate derivative binding"/>
    <property type="evidence" value="ECO:0007669"/>
    <property type="project" value="InterPro"/>
</dbReference>
<comment type="caution">
    <text evidence="3">The sequence shown here is derived from an EMBL/GenBank/DDBJ whole genome shotgun (WGS) entry which is preliminary data.</text>
</comment>